<organism evidence="1 2">
    <name type="scientific">Adineta steineri</name>
    <dbReference type="NCBI Taxonomy" id="433720"/>
    <lineage>
        <taxon>Eukaryota</taxon>
        <taxon>Metazoa</taxon>
        <taxon>Spiralia</taxon>
        <taxon>Gnathifera</taxon>
        <taxon>Rotifera</taxon>
        <taxon>Eurotatoria</taxon>
        <taxon>Bdelloidea</taxon>
        <taxon>Adinetida</taxon>
        <taxon>Adinetidae</taxon>
        <taxon>Adineta</taxon>
    </lineage>
</organism>
<proteinExistence type="predicted"/>
<gene>
    <name evidence="1" type="ORF">IZO911_LOCUS33232</name>
</gene>
<name>A0A815CQ35_9BILA</name>
<evidence type="ECO:0000313" key="2">
    <source>
        <dbReference type="Proteomes" id="UP000663860"/>
    </source>
</evidence>
<reference evidence="1" key="1">
    <citation type="submission" date="2021-02" db="EMBL/GenBank/DDBJ databases">
        <authorList>
            <person name="Nowell W R."/>
        </authorList>
    </citation>
    <scope>NUCLEOTIDE SEQUENCE</scope>
</reference>
<comment type="caution">
    <text evidence="1">The sequence shown here is derived from an EMBL/GenBank/DDBJ whole genome shotgun (WGS) entry which is preliminary data.</text>
</comment>
<dbReference type="AlphaFoldDB" id="A0A815CQ35"/>
<protein>
    <submittedName>
        <fullName evidence="1">Uncharacterized protein</fullName>
    </submittedName>
</protein>
<dbReference type="EMBL" id="CAJNOE010000602">
    <property type="protein sequence ID" value="CAF1285844.1"/>
    <property type="molecule type" value="Genomic_DNA"/>
</dbReference>
<dbReference type="Proteomes" id="UP000663860">
    <property type="component" value="Unassembled WGS sequence"/>
</dbReference>
<sequence length="667" mass="76457">LPEDRIEYRLNKLGHGETIQISKLILLLKQGAFITDLNLMFNDQSGLYNSMVLAKALQLVDSHLFSFHEIRKARLSFDFYEMNALGSDKNTFELISQAIRSCGYRISPLKLKHRLYHYHLNKIRILHLCEYFDLLLMSNRIDKKSESSSKKSIDIANPKSIDQQIIDELNAKYLHDEHNSFLQENFVKEKMIESSVWPAKIVRQNQMNEAAAQKARLQRQLTASISSLKHSRAGSACVTPSHSATLHHRQSRPTSTCPVTPSLPVIDRSVACSTAQSNRSMISEIETKTNEITNRLQQLQSESTYLLPEDRIEYRLNKLGHGETIQISKVILLLKQGAFITDLNLMFNDQSGLYNSMVLAKALQLVDSHLFSFHEIRKARLSFDFYEMNALGSDKNTFELISQAIKSCGYRISPLKLKHRLYHYHLNKIRILHLCEYFDLLLMSNRIDKKSESSSKKSIDIANPKSIDQQIIDELNAKYLHDEHNSFLQENFVKEKMIESSVWPAKIVRQNQMNEAAAQKARLQRQLTASISSLKHSRAGSACVTPSHSATLHHRQSRPTSTCPVTPSLPVIDRSVACSTAQSNRSMISEIETKTNEITNRLQQLQSESTYLVFKYAVYREDYMNELFPNGFTKSTIEYNEKPVLRRAKTAKPSMYWSDGAITKKNY</sequence>
<feature type="non-terminal residue" evidence="1">
    <location>
        <position position="1"/>
    </location>
</feature>
<evidence type="ECO:0000313" key="1">
    <source>
        <dbReference type="EMBL" id="CAF1285844.1"/>
    </source>
</evidence>
<accession>A0A815CQ35</accession>